<dbReference type="InterPro" id="IPR036322">
    <property type="entry name" value="WD40_repeat_dom_sf"/>
</dbReference>
<dbReference type="eggNOG" id="KOG1539">
    <property type="taxonomic scope" value="Eukaryota"/>
</dbReference>
<dbReference type="EMBL" id="GL379843">
    <property type="protein sequence ID" value="EGT53710.1"/>
    <property type="molecule type" value="Genomic_DNA"/>
</dbReference>
<dbReference type="OMA" id="CIYAWRA"/>
<dbReference type="FunCoup" id="G0N6C1">
    <property type="interactions" value="3247"/>
</dbReference>
<dbReference type="PANTHER" id="PTHR22840">
    <property type="entry name" value="WD REPEAT-CONTAINING PROTEIN 36"/>
    <property type="match status" value="1"/>
</dbReference>
<dbReference type="InterPro" id="IPR059157">
    <property type="entry name" value="WDR36-Utp21_N"/>
</dbReference>
<dbReference type="GO" id="GO:0006364">
    <property type="term" value="P:rRNA processing"/>
    <property type="evidence" value="ECO:0007669"/>
    <property type="project" value="InterPro"/>
</dbReference>
<dbReference type="InterPro" id="IPR018391">
    <property type="entry name" value="PQQ_b-propeller_rpt"/>
</dbReference>
<name>G0N6C1_CAEBE</name>
<dbReference type="Pfam" id="PF25168">
    <property type="entry name" value="Beta-prop_WDR36-Utp21_2nd"/>
    <property type="match status" value="1"/>
</dbReference>
<dbReference type="SMART" id="SM00320">
    <property type="entry name" value="WD40"/>
    <property type="match status" value="7"/>
</dbReference>
<accession>G0N6C1</accession>
<dbReference type="Pfam" id="PF25171">
    <property type="entry name" value="Beta-prop_WDR36-Utp21_1st"/>
    <property type="match status" value="1"/>
</dbReference>
<dbReference type="InParanoid" id="G0N6C1"/>
<evidence type="ECO:0000256" key="1">
    <source>
        <dbReference type="PROSITE-ProRule" id="PRU00221"/>
    </source>
</evidence>
<dbReference type="PROSITE" id="PS50082">
    <property type="entry name" value="WD_REPEATS_2"/>
    <property type="match status" value="2"/>
</dbReference>
<feature type="domain" description="WDR36/Utp21 C-terminal" evidence="2">
    <location>
        <begin position="694"/>
        <end position="898"/>
    </location>
</feature>
<dbReference type="InterPro" id="IPR007319">
    <property type="entry name" value="WDR36/Utp21_C"/>
</dbReference>
<dbReference type="FunFam" id="2.130.10.10:FF:002016">
    <property type="entry name" value="Protein CBG22378"/>
    <property type="match status" value="1"/>
</dbReference>
<dbReference type="OrthoDB" id="10250769at2759"/>
<dbReference type="SMART" id="SM00564">
    <property type="entry name" value="PQQ"/>
    <property type="match status" value="2"/>
</dbReference>
<proteinExistence type="predicted"/>
<feature type="repeat" description="WD" evidence="1">
    <location>
        <begin position="234"/>
        <end position="276"/>
    </location>
</feature>
<keyword evidence="1" id="KW-0853">WD repeat</keyword>
<protein>
    <submittedName>
        <fullName evidence="4">Uncharacterized protein</fullName>
    </submittedName>
</protein>
<dbReference type="Gene3D" id="2.130.10.10">
    <property type="entry name" value="YVTN repeat-like/Quinoprotein amine dehydrogenase"/>
    <property type="match status" value="2"/>
</dbReference>
<evidence type="ECO:0000259" key="3">
    <source>
        <dbReference type="Pfam" id="PF25171"/>
    </source>
</evidence>
<dbReference type="InterPro" id="IPR001680">
    <property type="entry name" value="WD40_rpt"/>
</dbReference>
<dbReference type="Pfam" id="PF04192">
    <property type="entry name" value="Utp21"/>
    <property type="match status" value="1"/>
</dbReference>
<dbReference type="SUPFAM" id="SSF50978">
    <property type="entry name" value="WD40 repeat-like"/>
    <property type="match status" value="2"/>
</dbReference>
<dbReference type="AlphaFoldDB" id="G0N6C1"/>
<evidence type="ECO:0000259" key="2">
    <source>
        <dbReference type="Pfam" id="PF04192"/>
    </source>
</evidence>
<gene>
    <name evidence="4" type="ORF">CAEBREN_23389</name>
</gene>
<dbReference type="PANTHER" id="PTHR22840:SF12">
    <property type="entry name" value="WD REPEAT-CONTAINING PROTEIN 36"/>
    <property type="match status" value="1"/>
</dbReference>
<keyword evidence="5" id="KW-1185">Reference proteome</keyword>
<evidence type="ECO:0000313" key="4">
    <source>
        <dbReference type="EMBL" id="EGT53710.1"/>
    </source>
</evidence>
<dbReference type="GO" id="GO:0034388">
    <property type="term" value="C:Pwp2p-containing subcomplex of 90S preribosome"/>
    <property type="evidence" value="ECO:0007669"/>
    <property type="project" value="TreeGrafter"/>
</dbReference>
<feature type="domain" description="WDR36/Utp21 N-terminal" evidence="3">
    <location>
        <begin position="39"/>
        <end position="312"/>
    </location>
</feature>
<evidence type="ECO:0000313" key="5">
    <source>
        <dbReference type="Proteomes" id="UP000008068"/>
    </source>
</evidence>
<feature type="repeat" description="WD" evidence="1">
    <location>
        <begin position="278"/>
        <end position="309"/>
    </location>
</feature>
<dbReference type="InterPro" id="IPR015943">
    <property type="entry name" value="WD40/YVTN_repeat-like_dom_sf"/>
</dbReference>
<dbReference type="HOGENOM" id="CLU_002774_2_0_1"/>
<organism evidence="5">
    <name type="scientific">Caenorhabditis brenneri</name>
    <name type="common">Nematode worm</name>
    <dbReference type="NCBI Taxonomy" id="135651"/>
    <lineage>
        <taxon>Eukaryota</taxon>
        <taxon>Metazoa</taxon>
        <taxon>Ecdysozoa</taxon>
        <taxon>Nematoda</taxon>
        <taxon>Chromadorea</taxon>
        <taxon>Rhabditida</taxon>
        <taxon>Rhabditina</taxon>
        <taxon>Rhabditomorpha</taxon>
        <taxon>Rhabditoidea</taxon>
        <taxon>Rhabditidae</taxon>
        <taxon>Peloderinae</taxon>
        <taxon>Caenorhabditis</taxon>
    </lineage>
</organism>
<dbReference type="STRING" id="135651.G0N6C1"/>
<dbReference type="Proteomes" id="UP000008068">
    <property type="component" value="Unassembled WGS sequence"/>
</dbReference>
<sequence>MKRVHSELFAPYRFMGVVTGDVTPSIRTTYIGKKSNLSVLCPIDNVIVQYNGQKLRAIGMSNPLSDKVSAVASSSSCVFAAHGTSISSLPFCREVSKSIDIGAETKLLILIGTQLVAVDTSSGIHVIDTSATSDEVTAPPDLQLQLHLEGSDNFEITSICHPSTYLNKIVVGSNEGKLRIINIRTGKVIHEFQRNFGAKITILEQTTALDVLAIGMENGEVVLFNVKMDKVLGSFRHDAKISNIAFRDDGEASMVTADASGTIAIWDLEKQELLGKITGVHTAEINRLYFVAGEPIMLSGGLDNSLRLWVFDSADGLPRELIRLEGHSKPCVSVKFVGKTDVLSAGKDGSIRKYDVNSLTMRQKLGTVQQAQKNDTKVTTWKTRNNTHGSFDLQHERFKKKVDYIGASATALCVSPCGNSVFIGYSTGHIDQFNAQSGRLVHTFTAAPSKTKKSKIKRRIPLKSMTTLQNDSPATDSPITSLSVDQLGKELMSTDEKGHILFWSTSSKKLTAKMFKKDVKLGLSAPCQTNSLVAVVAIAENGTESVILVDRICHRVARAFETVGEKVNAIAFSADGKWLLVADNESHIRVFDVATAQLIDVLLFSKPCISMSYNETGQYLATVHEGERAIYTWINMTLFGNVNIRAHPMSYLPTWEERLREIDEDVVDIDDSDDDLDDLQSVMDLETKLMKSLQIDPDLVTFSGLPSSRWANLPDLALIKERNKPTEGVKKIKQAPFFLSAAATLDGFEFDTKEMGEAEENTSHITSKRNLLELETSFSKMLKDAKTKEHLLNTFEVLSDMSLSAIDFQIRNLNPITLPVFFRMLLEVLKTKRNFDLVEAYTTTAIKTHRTLLWKATDEPEHEELTEVLEEMNKIHTETWNEMEGLFVENMAVVQWIKNALI</sequence>
<reference evidence="5" key="1">
    <citation type="submission" date="2011-07" db="EMBL/GenBank/DDBJ databases">
        <authorList>
            <consortium name="Caenorhabditis brenneri Sequencing and Analysis Consortium"/>
            <person name="Wilson R.K."/>
        </authorList>
    </citation>
    <scope>NUCLEOTIDE SEQUENCE [LARGE SCALE GENOMIC DNA]</scope>
    <source>
        <strain evidence="5">PB2801</strain>
    </source>
</reference>
<dbReference type="GO" id="GO:0032040">
    <property type="term" value="C:small-subunit processome"/>
    <property type="evidence" value="ECO:0007669"/>
    <property type="project" value="InterPro"/>
</dbReference>
<dbReference type="Pfam" id="PF00400">
    <property type="entry name" value="WD40"/>
    <property type="match status" value="1"/>
</dbReference>